<dbReference type="Gene3D" id="3.40.50.300">
    <property type="entry name" value="P-loop containing nucleotide triphosphate hydrolases"/>
    <property type="match status" value="1"/>
</dbReference>
<evidence type="ECO:0000259" key="7">
    <source>
        <dbReference type="Pfam" id="PF00005"/>
    </source>
</evidence>
<dbReference type="PANTHER" id="PTHR42711">
    <property type="entry name" value="ABC TRANSPORTER ATP-BINDING PROTEIN"/>
    <property type="match status" value="1"/>
</dbReference>
<keyword evidence="10" id="KW-1185">Reference proteome</keyword>
<name>A0ABS4UNV5_9ACTN</name>
<reference evidence="8 10" key="1">
    <citation type="submission" date="2021-03" db="EMBL/GenBank/DDBJ databases">
        <title>Sequencing the genomes of 1000 actinobacteria strains.</title>
        <authorList>
            <person name="Klenk H.-P."/>
        </authorList>
    </citation>
    <scope>NUCLEOTIDE SEQUENCE [LARGE SCALE GENOMIC DNA]</scope>
    <source>
        <strain evidence="8 10">DSM 18824</strain>
    </source>
</reference>
<evidence type="ECO:0000313" key="8">
    <source>
        <dbReference type="EMBL" id="MBP2353261.1"/>
    </source>
</evidence>
<dbReference type="Proteomes" id="UP000755585">
    <property type="component" value="Unassembled WGS sequence"/>
</dbReference>
<dbReference type="InterPro" id="IPR003439">
    <property type="entry name" value="ABC_transporter-like_ATP-bd"/>
</dbReference>
<evidence type="ECO:0000256" key="6">
    <source>
        <dbReference type="ARBA" id="ARBA00023251"/>
    </source>
</evidence>
<comment type="caution">
    <text evidence="8">The sequence shown here is derived from an EMBL/GenBank/DDBJ whole genome shotgun (WGS) entry which is preliminary data.</text>
</comment>
<comment type="similarity">
    <text evidence="2">Belongs to the ABC transporter superfamily.</text>
</comment>
<proteinExistence type="inferred from homology"/>
<sequence>MNGAGIEVRGLAKSFGTVRAVDDLSFEVAPGTVTGFLGPNGAGKTTTVR</sequence>
<dbReference type="EMBL" id="JAGINT010000001">
    <property type="protein sequence ID" value="MBP2353261.1"/>
    <property type="molecule type" value="Genomic_DNA"/>
</dbReference>
<dbReference type="EMBL" id="JAGINT010000002">
    <property type="protein sequence ID" value="MBP2353275.1"/>
    <property type="molecule type" value="Genomic_DNA"/>
</dbReference>
<keyword evidence="5" id="KW-0067">ATP-binding</keyword>
<feature type="domain" description="ABC transporter" evidence="7">
    <location>
        <begin position="22"/>
        <end position="48"/>
    </location>
</feature>
<organism evidence="8 10">
    <name type="scientific">Kribbella aluminosa</name>
    <dbReference type="NCBI Taxonomy" id="416017"/>
    <lineage>
        <taxon>Bacteria</taxon>
        <taxon>Bacillati</taxon>
        <taxon>Actinomycetota</taxon>
        <taxon>Actinomycetes</taxon>
        <taxon>Propionibacteriales</taxon>
        <taxon>Kribbellaceae</taxon>
        <taxon>Kribbella</taxon>
    </lineage>
</organism>
<dbReference type="InterPro" id="IPR050763">
    <property type="entry name" value="ABC_transporter_ATP-binding"/>
</dbReference>
<dbReference type="Pfam" id="PF00005">
    <property type="entry name" value="ABC_tran"/>
    <property type="match status" value="1"/>
</dbReference>
<keyword evidence="6" id="KW-0046">Antibiotic resistance</keyword>
<evidence type="ECO:0000313" key="10">
    <source>
        <dbReference type="Proteomes" id="UP000755585"/>
    </source>
</evidence>
<evidence type="ECO:0000256" key="3">
    <source>
        <dbReference type="ARBA" id="ARBA00022448"/>
    </source>
</evidence>
<dbReference type="InterPro" id="IPR027417">
    <property type="entry name" value="P-loop_NTPase"/>
</dbReference>
<evidence type="ECO:0000256" key="1">
    <source>
        <dbReference type="ARBA" id="ARBA00004202"/>
    </source>
</evidence>
<protein>
    <submittedName>
        <fullName evidence="8">ABC-type multidrug transport system ATPase subunit</fullName>
    </submittedName>
</protein>
<evidence type="ECO:0000256" key="4">
    <source>
        <dbReference type="ARBA" id="ARBA00022741"/>
    </source>
</evidence>
<dbReference type="PANTHER" id="PTHR42711:SF5">
    <property type="entry name" value="ABC TRANSPORTER ATP-BINDING PROTEIN NATA"/>
    <property type="match status" value="1"/>
</dbReference>
<gene>
    <name evidence="8" type="ORF">JOF29_004344</name>
    <name evidence="9" type="ORF">JOF29_004385</name>
</gene>
<evidence type="ECO:0000256" key="2">
    <source>
        <dbReference type="ARBA" id="ARBA00005417"/>
    </source>
</evidence>
<dbReference type="SUPFAM" id="SSF52540">
    <property type="entry name" value="P-loop containing nucleoside triphosphate hydrolases"/>
    <property type="match status" value="1"/>
</dbReference>
<accession>A0ABS4UNV5</accession>
<evidence type="ECO:0000256" key="5">
    <source>
        <dbReference type="ARBA" id="ARBA00022840"/>
    </source>
</evidence>
<keyword evidence="3" id="KW-0813">Transport</keyword>
<evidence type="ECO:0000313" key="9">
    <source>
        <dbReference type="EMBL" id="MBP2353275.1"/>
    </source>
</evidence>
<keyword evidence="4" id="KW-0547">Nucleotide-binding</keyword>
<comment type="subcellular location">
    <subcellularLocation>
        <location evidence="1">Cell membrane</location>
        <topology evidence="1">Peripheral membrane protein</topology>
    </subcellularLocation>
</comment>